<protein>
    <recommendedName>
        <fullName evidence="3">Prenyltransferase and squalene oxidase repeat-containing protein</fullName>
    </recommendedName>
</protein>
<accession>A0ABV8BLE9</accession>
<dbReference type="RefSeq" id="WP_382369210.1">
    <property type="nucleotide sequence ID" value="NZ_JBHRZI010000007.1"/>
</dbReference>
<dbReference type="EMBL" id="JBHRZI010000007">
    <property type="protein sequence ID" value="MFC3890755.1"/>
    <property type="molecule type" value="Genomic_DNA"/>
</dbReference>
<dbReference type="Gene3D" id="1.50.10.20">
    <property type="match status" value="1"/>
</dbReference>
<dbReference type="InterPro" id="IPR008930">
    <property type="entry name" value="Terpenoid_cyclase/PrenylTrfase"/>
</dbReference>
<comment type="caution">
    <text evidence="1">The sequence shown here is derived from an EMBL/GenBank/DDBJ whole genome shotgun (WGS) entry which is preliminary data.</text>
</comment>
<gene>
    <name evidence="1" type="ORF">ACFOWZ_04665</name>
</gene>
<dbReference type="SUPFAM" id="SSF48239">
    <property type="entry name" value="Terpenoid cyclases/Protein prenyltransferases"/>
    <property type="match status" value="1"/>
</dbReference>
<name>A0ABV8BLE9_9PSEU</name>
<evidence type="ECO:0000313" key="2">
    <source>
        <dbReference type="Proteomes" id="UP001595690"/>
    </source>
</evidence>
<proteinExistence type="predicted"/>
<evidence type="ECO:0000313" key="1">
    <source>
        <dbReference type="EMBL" id="MFC3890755.1"/>
    </source>
</evidence>
<organism evidence="1 2">
    <name type="scientific">Lentzea rhizosphaerae</name>
    <dbReference type="NCBI Taxonomy" id="2041025"/>
    <lineage>
        <taxon>Bacteria</taxon>
        <taxon>Bacillati</taxon>
        <taxon>Actinomycetota</taxon>
        <taxon>Actinomycetes</taxon>
        <taxon>Pseudonocardiales</taxon>
        <taxon>Pseudonocardiaceae</taxon>
        <taxon>Lentzea</taxon>
    </lineage>
</organism>
<sequence>MDVEKWLLTGDPAIRWQVMRDLQDAPEAVWQAERTRVATEGWGARLLAHRDDTGRWTPRLYGRKWISTTYSLLLLRQLGLPPDDPRARESCALFLEEGLWHDGGMNLAATQQRSETCITGFALGLLSYFEIDDPRRELLAGYLLREQMPDGGWNCLRHLGATHSSFHTTANVLDGLRDYGRAEQAEARGREFLLAHRLYRSHRTGAVVDPAMVRLTFPPRWRHDVLRALDHFRAAGAHRDERLTDAVEAVRSRRGSDGRWALQRPYPGAVWFEMERTGEPSRWNTLRALRVLKWFDKS</sequence>
<evidence type="ECO:0008006" key="3">
    <source>
        <dbReference type="Google" id="ProtNLM"/>
    </source>
</evidence>
<keyword evidence="2" id="KW-1185">Reference proteome</keyword>
<dbReference type="Proteomes" id="UP001595690">
    <property type="component" value="Unassembled WGS sequence"/>
</dbReference>
<reference evidence="2" key="1">
    <citation type="journal article" date="2019" name="Int. J. Syst. Evol. Microbiol.">
        <title>The Global Catalogue of Microorganisms (GCM) 10K type strain sequencing project: providing services to taxonomists for standard genome sequencing and annotation.</title>
        <authorList>
            <consortium name="The Broad Institute Genomics Platform"/>
            <consortium name="The Broad Institute Genome Sequencing Center for Infectious Disease"/>
            <person name="Wu L."/>
            <person name="Ma J."/>
        </authorList>
    </citation>
    <scope>NUCLEOTIDE SEQUENCE [LARGE SCALE GENOMIC DNA]</scope>
    <source>
        <strain evidence="2">CGMCC 4.7405</strain>
    </source>
</reference>